<dbReference type="GO" id="GO:0022857">
    <property type="term" value="F:transmembrane transporter activity"/>
    <property type="evidence" value="ECO:0007669"/>
    <property type="project" value="InterPro"/>
</dbReference>
<protein>
    <recommendedName>
        <fullName evidence="7">Membrane fusion protein biotin-lipoyl like domain-containing protein</fullName>
    </recommendedName>
</protein>
<evidence type="ECO:0000256" key="3">
    <source>
        <dbReference type="ARBA" id="ARBA00023054"/>
    </source>
</evidence>
<dbReference type="Gene3D" id="2.40.30.170">
    <property type="match status" value="1"/>
</dbReference>
<dbReference type="GO" id="GO:0016020">
    <property type="term" value="C:membrane"/>
    <property type="evidence" value="ECO:0007669"/>
    <property type="project" value="InterPro"/>
</dbReference>
<dbReference type="GO" id="GO:0030313">
    <property type="term" value="C:cell envelope"/>
    <property type="evidence" value="ECO:0007669"/>
    <property type="project" value="UniProtKB-SubCell"/>
</dbReference>
<keyword evidence="3" id="KW-0175">Coiled coil</keyword>
<proteinExistence type="inferred from homology"/>
<evidence type="ECO:0000256" key="4">
    <source>
        <dbReference type="SAM" id="Phobius"/>
    </source>
</evidence>
<dbReference type="PANTHER" id="PTHR32347:SF14">
    <property type="entry name" value="EFFLUX SYSTEM COMPONENT YKNX-RELATED"/>
    <property type="match status" value="1"/>
</dbReference>
<dbReference type="EMBL" id="PFSI01000032">
    <property type="protein sequence ID" value="PJC24582.1"/>
    <property type="molecule type" value="Genomic_DNA"/>
</dbReference>
<keyword evidence="4" id="KW-1133">Transmembrane helix</keyword>
<gene>
    <name evidence="5" type="ORF">CO057_02115</name>
</gene>
<evidence type="ECO:0000313" key="5">
    <source>
        <dbReference type="EMBL" id="PJC24582.1"/>
    </source>
</evidence>
<dbReference type="Gene3D" id="2.40.50.100">
    <property type="match status" value="2"/>
</dbReference>
<dbReference type="Proteomes" id="UP000230251">
    <property type="component" value="Unassembled WGS sequence"/>
</dbReference>
<dbReference type="InterPro" id="IPR006143">
    <property type="entry name" value="RND_pump_MFP"/>
</dbReference>
<dbReference type="SUPFAM" id="SSF111369">
    <property type="entry name" value="HlyD-like secretion proteins"/>
    <property type="match status" value="2"/>
</dbReference>
<comment type="caution">
    <text evidence="5">The sequence shown here is derived from an EMBL/GenBank/DDBJ whole genome shotgun (WGS) entry which is preliminary data.</text>
</comment>
<reference evidence="6" key="1">
    <citation type="submission" date="2017-09" db="EMBL/GenBank/DDBJ databases">
        <title>Depth-based differentiation of microbial function through sediment-hosted aquifers and enrichment of novel symbionts in the deep terrestrial subsurface.</title>
        <authorList>
            <person name="Probst A.J."/>
            <person name="Ladd B."/>
            <person name="Jarett J.K."/>
            <person name="Geller-Mcgrath D.E."/>
            <person name="Sieber C.M.K."/>
            <person name="Emerson J.B."/>
            <person name="Anantharaman K."/>
            <person name="Thomas B.C."/>
            <person name="Malmstrom R."/>
            <person name="Stieglmeier M."/>
            <person name="Klingl A."/>
            <person name="Woyke T."/>
            <person name="Ryan C.M."/>
            <person name="Banfield J.F."/>
        </authorList>
    </citation>
    <scope>NUCLEOTIDE SEQUENCE [LARGE SCALE GENOMIC DNA]</scope>
</reference>
<keyword evidence="4" id="KW-0812">Transmembrane</keyword>
<feature type="transmembrane region" description="Helical" evidence="4">
    <location>
        <begin position="50"/>
        <end position="70"/>
    </location>
</feature>
<organism evidence="5 6">
    <name type="scientific">Candidatus Uhrbacteria bacterium CG_4_9_14_0_2_um_filter_41_50</name>
    <dbReference type="NCBI Taxonomy" id="1975031"/>
    <lineage>
        <taxon>Bacteria</taxon>
        <taxon>Candidatus Uhriibacteriota</taxon>
    </lineage>
</organism>
<dbReference type="PANTHER" id="PTHR32347">
    <property type="entry name" value="EFFLUX SYSTEM COMPONENT YKNX-RELATED"/>
    <property type="match status" value="1"/>
</dbReference>
<keyword evidence="4" id="KW-0472">Membrane</keyword>
<comment type="subcellular location">
    <subcellularLocation>
        <location evidence="1">Cell envelope</location>
    </subcellularLocation>
</comment>
<evidence type="ECO:0000313" key="6">
    <source>
        <dbReference type="Proteomes" id="UP000230251"/>
    </source>
</evidence>
<dbReference type="NCBIfam" id="TIGR01730">
    <property type="entry name" value="RND_mfp"/>
    <property type="match status" value="1"/>
</dbReference>
<comment type="similarity">
    <text evidence="2">Belongs to the membrane fusion protein (MFP) (TC 8.A.1) family.</text>
</comment>
<dbReference type="Gene3D" id="6.20.50.140">
    <property type="match status" value="1"/>
</dbReference>
<evidence type="ECO:0008006" key="7">
    <source>
        <dbReference type="Google" id="ProtNLM"/>
    </source>
</evidence>
<evidence type="ECO:0000256" key="1">
    <source>
        <dbReference type="ARBA" id="ARBA00004196"/>
    </source>
</evidence>
<evidence type="ECO:0000256" key="2">
    <source>
        <dbReference type="ARBA" id="ARBA00009477"/>
    </source>
</evidence>
<dbReference type="AlphaFoldDB" id="A0A2M8EPB7"/>
<name>A0A2M8EPB7_9BACT</name>
<dbReference type="InterPro" id="IPR050465">
    <property type="entry name" value="UPF0194_transport"/>
</dbReference>
<sequence length="636" mass="68214">MIIRWLMENDILPSDSSLNGSQSQETGDRNFKSKIKKASKIKAFIKKQRYWFAGSVVILLIAVVVLASGGPKTSYTTTEIVRGDLVQTVEASGELESLKDVDLSFQTSGVVSHIYANVGEEVTAGDLVLTLVSDEALADLTQAQESVNRAQAVIDQLYAGASNEEIAIAQASLTIAKIDLESTKTNGDNTIATALLNYQTAQDTYDNLVAQNAESLDQIYADMISIMRANVIEIRGALSDADEILGVENTLANNDFEIYLSANDPQVFSSAKKYYGYAAEGRDFAEDAVYAIDETYSFDDVLTVADTVAGALNNTAMALYYTRAVLDATVVDTAVLTQADITAFKASVDAVRAAIQTDEDTLTGQMQLLNTTTLSASTSELSSLNSLSSAKLVYENSQSTNTATISMKEAALASAQANYDSVTADVRGVDSAAYFADLGLARAQLDAASARFQKTEIRSPINGVVTNIALDEGELATAGMSIATVQTLDEAYKITLAVSESDIVKVTQGDKASVTFDAYGDDLVVEAYVGAIDPAETNIEGVVYYNVDVYISDTRSIALKPGMSADVIIMIDEREGALYISQRAILENNEGKYVRILIGDTFEERQILTGLRADGGLIEIIEGVEESEIVVVSIQE</sequence>
<accession>A0A2M8EPB7</accession>